<dbReference type="Proteomes" id="UP000886998">
    <property type="component" value="Unassembled WGS sequence"/>
</dbReference>
<evidence type="ECO:0000313" key="7">
    <source>
        <dbReference type="Proteomes" id="UP000886998"/>
    </source>
</evidence>
<dbReference type="GO" id="GO:0016020">
    <property type="term" value="C:membrane"/>
    <property type="evidence" value="ECO:0007669"/>
    <property type="project" value="UniProtKB-SubCell"/>
</dbReference>
<keyword evidence="2" id="KW-0812">Transmembrane</keyword>
<reference evidence="6" key="1">
    <citation type="submission" date="2020-08" db="EMBL/GenBank/DDBJ databases">
        <title>Multicomponent nature underlies the extraordinary mechanical properties of spider dragline silk.</title>
        <authorList>
            <person name="Kono N."/>
            <person name="Nakamura H."/>
            <person name="Mori M."/>
            <person name="Yoshida Y."/>
            <person name="Ohtoshi R."/>
            <person name="Malay A.D."/>
            <person name="Moran D.A.P."/>
            <person name="Tomita M."/>
            <person name="Numata K."/>
            <person name="Arakawa K."/>
        </authorList>
    </citation>
    <scope>NUCLEOTIDE SEQUENCE</scope>
</reference>
<protein>
    <submittedName>
        <fullName evidence="6">Fatty acid hydroxylase domain-containing protein 2</fullName>
    </submittedName>
</protein>
<proteinExistence type="predicted"/>
<evidence type="ECO:0000256" key="2">
    <source>
        <dbReference type="ARBA" id="ARBA00022692"/>
    </source>
</evidence>
<dbReference type="InterPro" id="IPR006694">
    <property type="entry name" value="Fatty_acid_hydroxylase"/>
</dbReference>
<keyword evidence="4" id="KW-0472">Membrane</keyword>
<evidence type="ECO:0000256" key="3">
    <source>
        <dbReference type="ARBA" id="ARBA00022989"/>
    </source>
</evidence>
<keyword evidence="7" id="KW-1185">Reference proteome</keyword>
<comment type="caution">
    <text evidence="6">The sequence shown here is derived from an EMBL/GenBank/DDBJ whole genome shotgun (WGS) entry which is preliminary data.</text>
</comment>
<dbReference type="Pfam" id="PF04116">
    <property type="entry name" value="FA_hydroxylase"/>
    <property type="match status" value="1"/>
</dbReference>
<dbReference type="PANTHER" id="PTHR11863">
    <property type="entry name" value="STEROL DESATURASE"/>
    <property type="match status" value="1"/>
</dbReference>
<dbReference type="GO" id="GO:0008610">
    <property type="term" value="P:lipid biosynthetic process"/>
    <property type="evidence" value="ECO:0007669"/>
    <property type="project" value="InterPro"/>
</dbReference>
<name>A0A8X6MEU3_9ARAC</name>
<keyword evidence="3" id="KW-1133">Transmembrane helix</keyword>
<dbReference type="AlphaFoldDB" id="A0A8X6MEU3"/>
<dbReference type="GO" id="GO:0005506">
    <property type="term" value="F:iron ion binding"/>
    <property type="evidence" value="ECO:0007669"/>
    <property type="project" value="InterPro"/>
</dbReference>
<organism evidence="6 7">
    <name type="scientific">Trichonephila inaurata madagascariensis</name>
    <dbReference type="NCBI Taxonomy" id="2747483"/>
    <lineage>
        <taxon>Eukaryota</taxon>
        <taxon>Metazoa</taxon>
        <taxon>Ecdysozoa</taxon>
        <taxon>Arthropoda</taxon>
        <taxon>Chelicerata</taxon>
        <taxon>Arachnida</taxon>
        <taxon>Araneae</taxon>
        <taxon>Araneomorphae</taxon>
        <taxon>Entelegynae</taxon>
        <taxon>Araneoidea</taxon>
        <taxon>Nephilidae</taxon>
        <taxon>Trichonephila</taxon>
        <taxon>Trichonephila inaurata</taxon>
    </lineage>
</organism>
<sequence>MSFCISSFSSETENTSSLLSLAIYKSSIDKEQKFEDDGKRWTTTTLNTASDIYTVMLLATRAGPGNDFVGFLIALYGKHEDILNVDVTVVDKTSGWENVFNETVLQLRQGACGKAGYVFDDVDVYSTLQSMARSELHPFNTFAILRIEPFWIAPYGQFRKYTLLHHPRLYKYIHKQHHEWTAPIAITALYCHPIEHCLCNLLPVSIGPFMLRSHTFTVWLWYTIALMTTVNAHSGFHFPFFFSPEAHDYHHLRFNQNFGALGILDFLHGTDSQFRKSNIYRRHFTTFSLVPLKQLYPDESKD</sequence>
<evidence type="ECO:0000313" key="6">
    <source>
        <dbReference type="EMBL" id="GFS45572.1"/>
    </source>
</evidence>
<dbReference type="GO" id="GO:0016491">
    <property type="term" value="F:oxidoreductase activity"/>
    <property type="evidence" value="ECO:0007669"/>
    <property type="project" value="InterPro"/>
</dbReference>
<comment type="subcellular location">
    <subcellularLocation>
        <location evidence="1">Membrane</location>
    </subcellularLocation>
</comment>
<gene>
    <name evidence="6" type="primary">FAXDC2</name>
    <name evidence="6" type="ORF">TNIN_246281</name>
</gene>
<accession>A0A8X6MEU3</accession>
<evidence type="ECO:0000256" key="4">
    <source>
        <dbReference type="ARBA" id="ARBA00023136"/>
    </source>
</evidence>
<feature type="domain" description="Fatty acid hydroxylase" evidence="5">
    <location>
        <begin position="163"/>
        <end position="270"/>
    </location>
</feature>
<dbReference type="EMBL" id="BMAV01025881">
    <property type="protein sequence ID" value="GFS45572.1"/>
    <property type="molecule type" value="Genomic_DNA"/>
</dbReference>
<evidence type="ECO:0000259" key="5">
    <source>
        <dbReference type="Pfam" id="PF04116"/>
    </source>
</evidence>
<evidence type="ECO:0000256" key="1">
    <source>
        <dbReference type="ARBA" id="ARBA00004370"/>
    </source>
</evidence>
<dbReference type="OrthoDB" id="6480479at2759"/>
<dbReference type="InterPro" id="IPR050307">
    <property type="entry name" value="Sterol_Desaturase_Related"/>
</dbReference>